<keyword evidence="8 10" id="KW-0333">Golgi apparatus</keyword>
<accession>A0A8J6K0R9</accession>
<evidence type="ECO:0000313" key="11">
    <source>
        <dbReference type="EMBL" id="KAG9475146.1"/>
    </source>
</evidence>
<evidence type="ECO:0000256" key="8">
    <source>
        <dbReference type="ARBA" id="ARBA00023034"/>
    </source>
</evidence>
<evidence type="ECO:0000256" key="5">
    <source>
        <dbReference type="ARBA" id="ARBA00022692"/>
    </source>
</evidence>
<evidence type="ECO:0000256" key="3">
    <source>
        <dbReference type="ARBA" id="ARBA00022676"/>
    </source>
</evidence>
<dbReference type="Gene3D" id="3.90.550.50">
    <property type="match status" value="1"/>
</dbReference>
<dbReference type="EMBL" id="WNTK01000012">
    <property type="protein sequence ID" value="KAG9475146.1"/>
    <property type="molecule type" value="Genomic_DNA"/>
</dbReference>
<dbReference type="GO" id="GO:0016758">
    <property type="term" value="F:hexosyltransferase activity"/>
    <property type="evidence" value="ECO:0007669"/>
    <property type="project" value="InterPro"/>
</dbReference>
<evidence type="ECO:0000256" key="4">
    <source>
        <dbReference type="ARBA" id="ARBA00022679"/>
    </source>
</evidence>
<dbReference type="GO" id="GO:0008194">
    <property type="term" value="F:UDP-glycosyltransferase activity"/>
    <property type="evidence" value="ECO:0007669"/>
    <property type="project" value="TreeGrafter"/>
</dbReference>
<keyword evidence="4" id="KW-0808">Transferase</keyword>
<evidence type="ECO:0000256" key="2">
    <source>
        <dbReference type="ARBA" id="ARBA00008661"/>
    </source>
</evidence>
<comment type="subcellular location">
    <subcellularLocation>
        <location evidence="1 10">Golgi apparatus membrane</location>
        <topology evidence="1 10">Single-pass type II membrane protein</topology>
    </subcellularLocation>
</comment>
<dbReference type="Pfam" id="PF01762">
    <property type="entry name" value="Galactosyl_T"/>
    <property type="match status" value="1"/>
</dbReference>
<protein>
    <recommendedName>
        <fullName evidence="10">Hexosyltransferase</fullName>
        <ecNumber evidence="10">2.4.1.-</ecNumber>
    </recommendedName>
</protein>
<comment type="similarity">
    <text evidence="2 10">Belongs to the glycosyltransferase 31 family.</text>
</comment>
<evidence type="ECO:0000256" key="6">
    <source>
        <dbReference type="ARBA" id="ARBA00022968"/>
    </source>
</evidence>
<keyword evidence="3 10" id="KW-0328">Glycosyltransferase</keyword>
<keyword evidence="12" id="KW-1185">Reference proteome</keyword>
<keyword evidence="6" id="KW-0735">Signal-anchor</keyword>
<dbReference type="AlphaFoldDB" id="A0A8J6K0R9"/>
<dbReference type="EC" id="2.4.1.-" evidence="10"/>
<keyword evidence="5" id="KW-0812">Transmembrane</keyword>
<keyword evidence="9" id="KW-0472">Membrane</keyword>
<reference evidence="11" key="1">
    <citation type="thesis" date="2020" institute="ProQuest LLC" country="789 East Eisenhower Parkway, Ann Arbor, MI, USA">
        <title>Comparative Genomics and Chromosome Evolution.</title>
        <authorList>
            <person name="Mudd A.B."/>
        </authorList>
    </citation>
    <scope>NUCLEOTIDE SEQUENCE</scope>
    <source>
        <strain evidence="11">HN-11 Male</strain>
        <tissue evidence="11">Kidney and liver</tissue>
    </source>
</reference>
<dbReference type="FunFam" id="3.90.550.50:FF:000020">
    <property type="entry name" value="Hexosyltransferase"/>
    <property type="match status" value="1"/>
</dbReference>
<organism evidence="11 12">
    <name type="scientific">Eleutherodactylus coqui</name>
    <name type="common">Puerto Rican coqui</name>
    <dbReference type="NCBI Taxonomy" id="57060"/>
    <lineage>
        <taxon>Eukaryota</taxon>
        <taxon>Metazoa</taxon>
        <taxon>Chordata</taxon>
        <taxon>Craniata</taxon>
        <taxon>Vertebrata</taxon>
        <taxon>Euteleostomi</taxon>
        <taxon>Amphibia</taxon>
        <taxon>Batrachia</taxon>
        <taxon>Anura</taxon>
        <taxon>Neobatrachia</taxon>
        <taxon>Hyloidea</taxon>
        <taxon>Eleutherodactylidae</taxon>
        <taxon>Eleutherodactylinae</taxon>
        <taxon>Eleutherodactylus</taxon>
        <taxon>Eleutherodactylus</taxon>
    </lineage>
</organism>
<gene>
    <name evidence="11" type="ORF">GDO78_003551</name>
</gene>
<evidence type="ECO:0000256" key="7">
    <source>
        <dbReference type="ARBA" id="ARBA00022989"/>
    </source>
</evidence>
<dbReference type="GO" id="GO:0030311">
    <property type="term" value="P:poly-N-acetyllactosamine biosynthetic process"/>
    <property type="evidence" value="ECO:0007669"/>
    <property type="project" value="TreeGrafter"/>
</dbReference>
<dbReference type="PANTHER" id="PTHR11214:SF91">
    <property type="entry name" value="UDP-GLCNAC:BETAGAL BETA-1,3-N-ACETYLGLUCOSAMINYLTRANSFERASE 9"/>
    <property type="match status" value="1"/>
</dbReference>
<dbReference type="InterPro" id="IPR002659">
    <property type="entry name" value="Glyco_trans_31"/>
</dbReference>
<keyword evidence="7" id="KW-1133">Transmembrane helix</keyword>
<comment type="caution">
    <text evidence="11">The sequence shown here is derived from an EMBL/GenBank/DDBJ whole genome shotgun (WGS) entry which is preliminary data.</text>
</comment>
<dbReference type="OrthoDB" id="2139606at2759"/>
<evidence type="ECO:0000313" key="12">
    <source>
        <dbReference type="Proteomes" id="UP000770717"/>
    </source>
</evidence>
<dbReference type="Proteomes" id="UP000770717">
    <property type="component" value="Unassembled WGS sequence"/>
</dbReference>
<name>A0A8J6K0R9_ELECQ</name>
<dbReference type="GO" id="GO:0000139">
    <property type="term" value="C:Golgi membrane"/>
    <property type="evidence" value="ECO:0007669"/>
    <property type="project" value="UniProtKB-SubCell"/>
</dbReference>
<dbReference type="GO" id="GO:0006493">
    <property type="term" value="P:protein O-linked glycosylation"/>
    <property type="evidence" value="ECO:0007669"/>
    <property type="project" value="TreeGrafter"/>
</dbReference>
<dbReference type="PANTHER" id="PTHR11214">
    <property type="entry name" value="BETA-1,3-N-ACETYLGLUCOSAMINYLTRANSFERASE"/>
    <property type="match status" value="1"/>
</dbReference>
<evidence type="ECO:0000256" key="1">
    <source>
        <dbReference type="ARBA" id="ARBA00004323"/>
    </source>
</evidence>
<sequence>MRVRLKGEVFCTFVLLIALCTLLYALLRPTQQTSPVTPKKSKVSLPTVKPKTFLESEDSPSESKLLSEVYNAQQTSEEVKPSPTSALTVPPFDFQQYLRNKDYRNFTLLINQPNKCHQPPGESFLLIAVKSIVEDFDRRESVRKTWGRESVINGAKVRRVFLLGTPRNKTAVSMWESLLQQESHYYKDILLWDFLDTFFNLTLKEIHFLSWAEEYCSNVKFVFKGDADVFVNVENLIHFLQSQDPSEDLFVGDIINNAKPIRSRKSKYYIPETMYGLGMYPAYAGGGGFLMSGVTMKKLSKSCNEVELFPIDDVFLGMCLQRINLTPVLHAGFKTFGITKPSAAPHLETFDPCFYRDLMVVHSLKAAEIWLMWNLLHSQQPPCSQRQRIKKPFHWKRKKAKLPIKAVTRVMDKN</sequence>
<proteinExistence type="inferred from homology"/>
<evidence type="ECO:0000256" key="10">
    <source>
        <dbReference type="RuleBase" id="RU363063"/>
    </source>
</evidence>
<evidence type="ECO:0000256" key="9">
    <source>
        <dbReference type="ARBA" id="ARBA00023136"/>
    </source>
</evidence>